<dbReference type="GO" id="GO:0008233">
    <property type="term" value="F:peptidase activity"/>
    <property type="evidence" value="ECO:0007669"/>
    <property type="project" value="UniProtKB-KW"/>
</dbReference>
<dbReference type="GO" id="GO:0006508">
    <property type="term" value="P:proteolysis"/>
    <property type="evidence" value="ECO:0007669"/>
    <property type="project" value="UniProtKB-KW"/>
</dbReference>
<dbReference type="GeneID" id="31361773"/>
<feature type="compositionally biased region" description="Low complexity" evidence="8">
    <location>
        <begin position="99"/>
        <end position="111"/>
    </location>
</feature>
<feature type="region of interest" description="Disordered" evidence="8">
    <location>
        <begin position="407"/>
        <end position="498"/>
    </location>
</feature>
<accession>D3BCR3</accession>
<dbReference type="Pfam" id="PF02586">
    <property type="entry name" value="SRAP"/>
    <property type="match status" value="1"/>
</dbReference>
<dbReference type="PANTHER" id="PTHR13604">
    <property type="entry name" value="DC12-RELATED"/>
    <property type="match status" value="1"/>
</dbReference>
<evidence type="ECO:0000256" key="7">
    <source>
        <dbReference type="ARBA" id="ARBA00023239"/>
    </source>
</evidence>
<keyword evidence="10" id="KW-1185">Reference proteome</keyword>
<feature type="compositionally biased region" description="Polar residues" evidence="8">
    <location>
        <begin position="84"/>
        <end position="98"/>
    </location>
</feature>
<evidence type="ECO:0000256" key="1">
    <source>
        <dbReference type="ARBA" id="ARBA00008136"/>
    </source>
</evidence>
<keyword evidence="6" id="KW-0238">DNA-binding</keyword>
<feature type="compositionally biased region" description="Low complexity" evidence="8">
    <location>
        <begin position="59"/>
        <end position="69"/>
    </location>
</feature>
<comment type="caution">
    <text evidence="9">The sequence shown here is derived from an EMBL/GenBank/DDBJ whole genome shotgun (WGS) entry which is preliminary data.</text>
</comment>
<gene>
    <name evidence="9" type="ORF">PPL_06290</name>
</gene>
<comment type="similarity">
    <text evidence="1">Belongs to the SOS response-associated peptidase family.</text>
</comment>
<feature type="compositionally biased region" description="Low complexity" evidence="8">
    <location>
        <begin position="438"/>
        <end position="451"/>
    </location>
</feature>
<keyword evidence="7" id="KW-0456">Lyase</keyword>
<dbReference type="EMBL" id="ADBJ01000028">
    <property type="protein sequence ID" value="EFA80705.1"/>
    <property type="molecule type" value="Genomic_DNA"/>
</dbReference>
<dbReference type="Proteomes" id="UP000001396">
    <property type="component" value="Unassembled WGS sequence"/>
</dbReference>
<dbReference type="Gene3D" id="3.90.1680.10">
    <property type="entry name" value="SOS response associated peptidase-like"/>
    <property type="match status" value="1"/>
</dbReference>
<name>D3BCR3_HETP5</name>
<protein>
    <recommendedName>
        <fullName evidence="11">Abasic site processing protein HMCES</fullName>
    </recommendedName>
</protein>
<keyword evidence="4" id="KW-0378">Hydrolase</keyword>
<feature type="compositionally biased region" description="Low complexity" evidence="8">
    <location>
        <begin position="407"/>
        <end position="417"/>
    </location>
</feature>
<proteinExistence type="inferred from homology"/>
<dbReference type="InterPro" id="IPR036590">
    <property type="entry name" value="SRAP-like"/>
</dbReference>
<organism evidence="9 10">
    <name type="scientific">Heterostelium pallidum (strain ATCC 26659 / Pp 5 / PN500)</name>
    <name type="common">Cellular slime mold</name>
    <name type="synonym">Polysphondylium pallidum</name>
    <dbReference type="NCBI Taxonomy" id="670386"/>
    <lineage>
        <taxon>Eukaryota</taxon>
        <taxon>Amoebozoa</taxon>
        <taxon>Evosea</taxon>
        <taxon>Eumycetozoa</taxon>
        <taxon>Dictyostelia</taxon>
        <taxon>Acytosteliales</taxon>
        <taxon>Acytosteliaceae</taxon>
        <taxon>Heterostelium</taxon>
    </lineage>
</organism>
<dbReference type="RefSeq" id="XP_020432825.1">
    <property type="nucleotide sequence ID" value="XM_020577151.1"/>
</dbReference>
<evidence type="ECO:0000256" key="5">
    <source>
        <dbReference type="ARBA" id="ARBA00023124"/>
    </source>
</evidence>
<keyword evidence="5" id="KW-0190">Covalent protein-DNA linkage</keyword>
<dbReference type="PANTHER" id="PTHR13604:SF0">
    <property type="entry name" value="ABASIC SITE PROCESSING PROTEIN HMCES"/>
    <property type="match status" value="1"/>
</dbReference>
<evidence type="ECO:0000313" key="9">
    <source>
        <dbReference type="EMBL" id="EFA80705.1"/>
    </source>
</evidence>
<evidence type="ECO:0000256" key="3">
    <source>
        <dbReference type="ARBA" id="ARBA00022763"/>
    </source>
</evidence>
<dbReference type="GO" id="GO:0106300">
    <property type="term" value="P:protein-DNA covalent cross-linking repair"/>
    <property type="evidence" value="ECO:0007669"/>
    <property type="project" value="InterPro"/>
</dbReference>
<evidence type="ECO:0008006" key="11">
    <source>
        <dbReference type="Google" id="ProtNLM"/>
    </source>
</evidence>
<feature type="compositionally biased region" description="Basic and acidic residues" evidence="8">
    <location>
        <begin position="455"/>
        <end position="465"/>
    </location>
</feature>
<dbReference type="OMA" id="DNINDEW"/>
<dbReference type="InParanoid" id="D3BCR3"/>
<reference evidence="9 10" key="1">
    <citation type="journal article" date="2011" name="Genome Res.">
        <title>Phylogeny-wide analysis of social amoeba genomes highlights ancient origins for complex intercellular communication.</title>
        <authorList>
            <person name="Heidel A.J."/>
            <person name="Lawal H.M."/>
            <person name="Felder M."/>
            <person name="Schilde C."/>
            <person name="Helps N.R."/>
            <person name="Tunggal B."/>
            <person name="Rivero F."/>
            <person name="John U."/>
            <person name="Schleicher M."/>
            <person name="Eichinger L."/>
            <person name="Platzer M."/>
            <person name="Noegel A.A."/>
            <person name="Schaap P."/>
            <person name="Gloeckner G."/>
        </authorList>
    </citation>
    <scope>NUCLEOTIDE SEQUENCE [LARGE SCALE GENOMIC DNA]</scope>
    <source>
        <strain evidence="10">ATCC 26659 / Pp 5 / PN500</strain>
    </source>
</reference>
<keyword evidence="2" id="KW-0645">Protease</keyword>
<feature type="compositionally biased region" description="Low complexity" evidence="8">
    <location>
        <begin position="471"/>
        <end position="498"/>
    </location>
</feature>
<dbReference type="AlphaFoldDB" id="D3BCR3"/>
<keyword evidence="3" id="KW-0227">DNA damage</keyword>
<evidence type="ECO:0000256" key="4">
    <source>
        <dbReference type="ARBA" id="ARBA00022801"/>
    </source>
</evidence>
<evidence type="ECO:0000256" key="2">
    <source>
        <dbReference type="ARBA" id="ARBA00022670"/>
    </source>
</evidence>
<evidence type="ECO:0000313" key="10">
    <source>
        <dbReference type="Proteomes" id="UP000001396"/>
    </source>
</evidence>
<feature type="region of interest" description="Disordered" evidence="8">
    <location>
        <begin position="58"/>
        <end position="111"/>
    </location>
</feature>
<sequence length="498" mass="55237">MCGRAVCTLNPQEIHARTDTNEFIGGSRYQPSYNVTAGMNQPVITNYLNLTRSVSGGRINNNNNSNNSDNNEDNQDNINDEWNESTNNHVSGSVNNEDQQSQQQPQQQKNQRVVMSMLWGGIGDPQYNIINIRSDTIPNHSLFKSLLKRQRCLIVAEGFYEWQHANGDMASTKIPPSPYYFYQQPNSYSPDNTSLVNSGKSMILMAGVYQIKKSATGEDVFRYALITTDAFKGMSGVHHRMPVILTDENDINHWLRPYDEKTSGSPADLHSLYKLMKPYDGLSFHKVPVLVNNIRFNSPDCIKPEKEYFAKSGIDRFFQVKDKNSDNDNLSIPMSFEYNDNLSEVSTLEEIQSSQSAASSSTSFSSSQTSSQEYFSQSTQSSQSTQLSNSFSSVSSIASVTSSTSTSSLSTISSLSTMRIQSPTKPKKPVNTTANLINAKKNQQSAKAKSSGIERFFEVKPKSNEDNDINTTATPTLTVTAKSTKPTTTTTTSTPNNI</sequence>
<dbReference type="STRING" id="670386.D3BCR3"/>
<dbReference type="GO" id="GO:0003697">
    <property type="term" value="F:single-stranded DNA binding"/>
    <property type="evidence" value="ECO:0007669"/>
    <property type="project" value="InterPro"/>
</dbReference>
<dbReference type="GO" id="GO:0016829">
    <property type="term" value="F:lyase activity"/>
    <property type="evidence" value="ECO:0007669"/>
    <property type="project" value="UniProtKB-KW"/>
</dbReference>
<evidence type="ECO:0000256" key="8">
    <source>
        <dbReference type="SAM" id="MobiDB-lite"/>
    </source>
</evidence>
<feature type="compositionally biased region" description="Polar residues" evidence="8">
    <location>
        <begin position="418"/>
        <end position="436"/>
    </location>
</feature>
<dbReference type="InterPro" id="IPR003738">
    <property type="entry name" value="SRAP"/>
</dbReference>
<dbReference type="SUPFAM" id="SSF143081">
    <property type="entry name" value="BB1717-like"/>
    <property type="match status" value="1"/>
</dbReference>
<evidence type="ECO:0000256" key="6">
    <source>
        <dbReference type="ARBA" id="ARBA00023125"/>
    </source>
</evidence>
<feature type="compositionally biased region" description="Acidic residues" evidence="8">
    <location>
        <begin position="70"/>
        <end position="83"/>
    </location>
</feature>